<reference evidence="5 6" key="1">
    <citation type="submission" date="2025-04" db="UniProtKB">
        <authorList>
            <consortium name="RefSeq"/>
        </authorList>
    </citation>
    <scope>IDENTIFICATION</scope>
    <source>
        <tissue evidence="5 6">Gonads</tissue>
    </source>
</reference>
<dbReference type="RefSeq" id="XP_013388528.1">
    <property type="nucleotide sequence ID" value="XM_013533074.1"/>
</dbReference>
<evidence type="ECO:0000256" key="1">
    <source>
        <dbReference type="SAM" id="Coils"/>
    </source>
</evidence>
<dbReference type="KEGG" id="lak:106157437"/>
<keyword evidence="1" id="KW-0175">Coiled coil</keyword>
<proteinExistence type="predicted"/>
<accession>A0A1S3HR64</accession>
<dbReference type="OrthoDB" id="6285815at2759"/>
<dbReference type="SUPFAM" id="SSF47986">
    <property type="entry name" value="DEATH domain"/>
    <property type="match status" value="1"/>
</dbReference>
<dbReference type="Gene3D" id="1.10.533.10">
    <property type="entry name" value="Death Domain, Fas"/>
    <property type="match status" value="1"/>
</dbReference>
<protein>
    <submittedName>
        <fullName evidence="5 6">Uncharacterized protein LOC106157437</fullName>
    </submittedName>
</protein>
<keyword evidence="4" id="KW-1185">Reference proteome</keyword>
<dbReference type="PROSITE" id="PS50017">
    <property type="entry name" value="DEATH_DOMAIN"/>
    <property type="match status" value="1"/>
</dbReference>
<feature type="region of interest" description="Disordered" evidence="2">
    <location>
        <begin position="1"/>
        <end position="28"/>
    </location>
</feature>
<evidence type="ECO:0000313" key="4">
    <source>
        <dbReference type="Proteomes" id="UP000085678"/>
    </source>
</evidence>
<dbReference type="OMA" id="HEMERMS"/>
<name>A0A1S3HR64_LINAN</name>
<dbReference type="GeneID" id="106157437"/>
<dbReference type="RefSeq" id="XP_013388527.1">
    <property type="nucleotide sequence ID" value="XM_013533073.1"/>
</dbReference>
<dbReference type="InterPro" id="IPR000488">
    <property type="entry name" value="Death_dom"/>
</dbReference>
<dbReference type="AlphaFoldDB" id="A0A1S3HR64"/>
<evidence type="ECO:0000313" key="5">
    <source>
        <dbReference type="RefSeq" id="XP_013388527.1"/>
    </source>
</evidence>
<feature type="coiled-coil region" evidence="1">
    <location>
        <begin position="104"/>
        <end position="131"/>
    </location>
</feature>
<dbReference type="Proteomes" id="UP000085678">
    <property type="component" value="Unplaced"/>
</dbReference>
<evidence type="ECO:0000313" key="6">
    <source>
        <dbReference type="RefSeq" id="XP_013388528.1"/>
    </source>
</evidence>
<dbReference type="InterPro" id="IPR011029">
    <property type="entry name" value="DEATH-like_dom_sf"/>
</dbReference>
<evidence type="ECO:0000259" key="3">
    <source>
        <dbReference type="PROSITE" id="PS50017"/>
    </source>
</evidence>
<gene>
    <name evidence="5 6" type="primary">LOC106157437</name>
</gene>
<evidence type="ECO:0000256" key="2">
    <source>
        <dbReference type="SAM" id="MobiDB-lite"/>
    </source>
</evidence>
<organism evidence="4 5">
    <name type="scientific">Lingula anatina</name>
    <name type="common">Brachiopod</name>
    <name type="synonym">Lingula unguis</name>
    <dbReference type="NCBI Taxonomy" id="7574"/>
    <lineage>
        <taxon>Eukaryota</taxon>
        <taxon>Metazoa</taxon>
        <taxon>Spiralia</taxon>
        <taxon>Lophotrochozoa</taxon>
        <taxon>Brachiopoda</taxon>
        <taxon>Linguliformea</taxon>
        <taxon>Lingulata</taxon>
        <taxon>Lingulida</taxon>
        <taxon>Linguloidea</taxon>
        <taxon>Lingulidae</taxon>
        <taxon>Lingula</taxon>
    </lineage>
</organism>
<sequence length="304" mass="34810">MSVQPKSGALVAKNKNGKQDGSVKKGKNSVKVLLQENKTLQEEKDAITKELDDLKTKFSVLGKKILDHADKAEYGLEDDLDPLQVNLDDLLGMLSKVISRDKKKNRMETRIEELETRVTQLTVEQAELLRVRAKYEEGLSEICQCYDMPAVKVLVEKIRVEADIPPHFLEYPHGYCTSTGPLKHPPPHIVPANVLNTPKPRQRLPGDTHIRNMLKELKVFIIKELNMEKPSRADWRTLALRVGIPESIIEKWRYDQLDSPCSHVLAKWSESCAATVRMLHRHLLSPQLRSIILVRRIEDFYDVE</sequence>
<feature type="domain" description="Death" evidence="3">
    <location>
        <begin position="233"/>
        <end position="292"/>
    </location>
</feature>
<dbReference type="GO" id="GO:0007165">
    <property type="term" value="P:signal transduction"/>
    <property type="evidence" value="ECO:0007669"/>
    <property type="project" value="InterPro"/>
</dbReference>
<dbReference type="Pfam" id="PF00531">
    <property type="entry name" value="Death"/>
    <property type="match status" value="1"/>
</dbReference>